<gene>
    <name evidence="1" type="ORF">WHR41_05630</name>
</gene>
<evidence type="ECO:0000313" key="1">
    <source>
        <dbReference type="EMBL" id="KAL1585418.1"/>
    </source>
</evidence>
<dbReference type="Proteomes" id="UP000803884">
    <property type="component" value="Unassembled WGS sequence"/>
</dbReference>
<reference evidence="1 2" key="1">
    <citation type="journal article" date="2020" name="Microbiol. Resour. Announc.">
        <title>Draft Genome Sequence of a Cladosporium Species Isolated from the Mesophotic Ascidian Didemnum maculosum.</title>
        <authorList>
            <person name="Gioti A."/>
            <person name="Siaperas R."/>
            <person name="Nikolaivits E."/>
            <person name="Le Goff G."/>
            <person name="Ouazzani J."/>
            <person name="Kotoulas G."/>
            <person name="Topakas E."/>
        </authorList>
    </citation>
    <scope>NUCLEOTIDE SEQUENCE [LARGE SCALE GENOMIC DNA]</scope>
    <source>
        <strain evidence="1 2">TM138-S3</strain>
    </source>
</reference>
<evidence type="ECO:0008006" key="3">
    <source>
        <dbReference type="Google" id="ProtNLM"/>
    </source>
</evidence>
<dbReference type="InterPro" id="IPR011009">
    <property type="entry name" value="Kinase-like_dom_sf"/>
</dbReference>
<keyword evidence="2" id="KW-1185">Reference proteome</keyword>
<comment type="caution">
    <text evidence="1">The sequence shown here is derived from an EMBL/GenBank/DDBJ whole genome shotgun (WGS) entry which is preliminary data.</text>
</comment>
<accession>A0AB34KKU4</accession>
<protein>
    <recommendedName>
        <fullName evidence="3">Protein kinase domain-containing protein</fullName>
    </recommendedName>
</protein>
<dbReference type="PANTHER" id="PTHR37542:SF1">
    <property type="entry name" value="PRION-INHIBITION AND PROPAGATION HELO DOMAIN-CONTAINING PROTEIN"/>
    <property type="match status" value="1"/>
</dbReference>
<dbReference type="SUPFAM" id="SSF56112">
    <property type="entry name" value="Protein kinase-like (PK-like)"/>
    <property type="match status" value="1"/>
</dbReference>
<sequence length="527" mass="58745">MEAAGVGLGVVSTIDVCIKYGKTLIAICNDFKNADTEVQELLLLVRAVWARIERQVLVLRRTASSLGDEYQYIQSRMLAILQMRLLELIKIIEKFAKSSSFERKLTYALYRKETLQKSVNDLETWYRRWDPSWFLIARLSGVEADVEIRRQKSQDSARRKPVNILGDLRDAKRANEDAQCDLIGFLPETLVFCSPSPVSFSTATVSVRSDNHALAVLDNVQYTPGTSEAEVSRDIQKLARVLSKLDPITCSLLACSGVRKNMSEGTLVGFSLVFQMPPAARVVSGRILPPQDGQETKAVSSTRSLRDLLLNRTSAPSLTSRLIIARSIARSVIFLHSASFVHKNIRPEIVLTTDSGASYLVGFSRFRPAAGYTYMLGDTLWNQNLYRHPTRQGMVPEEMYNMHHDVYSLGVCLLEIGVWTSFVQYAIGPDGKEAILPGLHEIAAVPQMRDERKRAFELKRVLTGVASERLPNSMGDRYCEVVLACLTCLEKGSGVAQSNALSDDDDGVVMGVQYIQNILEKLEEIAV</sequence>
<dbReference type="PANTHER" id="PTHR37542">
    <property type="entry name" value="HELO DOMAIN-CONTAINING PROTEIN-RELATED"/>
    <property type="match status" value="1"/>
</dbReference>
<proteinExistence type="predicted"/>
<dbReference type="Gene3D" id="1.10.510.10">
    <property type="entry name" value="Transferase(Phosphotransferase) domain 1"/>
    <property type="match status" value="1"/>
</dbReference>
<dbReference type="AlphaFoldDB" id="A0AB34KKU4"/>
<organism evidence="1 2">
    <name type="scientific">Cladosporium halotolerans</name>
    <dbReference type="NCBI Taxonomy" id="1052096"/>
    <lineage>
        <taxon>Eukaryota</taxon>
        <taxon>Fungi</taxon>
        <taxon>Dikarya</taxon>
        <taxon>Ascomycota</taxon>
        <taxon>Pezizomycotina</taxon>
        <taxon>Dothideomycetes</taxon>
        <taxon>Dothideomycetidae</taxon>
        <taxon>Cladosporiales</taxon>
        <taxon>Cladosporiaceae</taxon>
        <taxon>Cladosporium</taxon>
    </lineage>
</organism>
<dbReference type="EMBL" id="JAAQHG020000019">
    <property type="protein sequence ID" value="KAL1585418.1"/>
    <property type="molecule type" value="Genomic_DNA"/>
</dbReference>
<dbReference type="GeneID" id="96007073"/>
<evidence type="ECO:0000313" key="2">
    <source>
        <dbReference type="Proteomes" id="UP000803884"/>
    </source>
</evidence>
<dbReference type="RefSeq" id="XP_069228524.1">
    <property type="nucleotide sequence ID" value="XM_069374235.1"/>
</dbReference>
<name>A0AB34KKU4_9PEZI</name>